<reference evidence="2" key="1">
    <citation type="journal article" date="2019" name="Sci. Rep.">
        <title>Draft genome of Tanacetum cinerariifolium, the natural source of mosquito coil.</title>
        <authorList>
            <person name="Yamashiro T."/>
            <person name="Shiraishi A."/>
            <person name="Satake H."/>
            <person name="Nakayama K."/>
        </authorList>
    </citation>
    <scope>NUCLEOTIDE SEQUENCE</scope>
</reference>
<dbReference type="AlphaFoldDB" id="A0A699SGP4"/>
<accession>A0A699SGP4</accession>
<evidence type="ECO:0000256" key="1">
    <source>
        <dbReference type="SAM" id="MobiDB-lite"/>
    </source>
</evidence>
<comment type="caution">
    <text evidence="2">The sequence shown here is derived from an EMBL/GenBank/DDBJ whole genome shotgun (WGS) entry which is preliminary data.</text>
</comment>
<dbReference type="EMBL" id="BKCJ011162705">
    <property type="protein sequence ID" value="GFC96854.1"/>
    <property type="molecule type" value="Genomic_DNA"/>
</dbReference>
<gene>
    <name evidence="2" type="ORF">Tci_868824</name>
</gene>
<proteinExistence type="predicted"/>
<feature type="compositionally biased region" description="Basic and acidic residues" evidence="1">
    <location>
        <begin position="1"/>
        <end position="36"/>
    </location>
</feature>
<feature type="region of interest" description="Disordered" evidence="1">
    <location>
        <begin position="1"/>
        <end position="56"/>
    </location>
</feature>
<organism evidence="2">
    <name type="scientific">Tanacetum cinerariifolium</name>
    <name type="common">Dalmatian daisy</name>
    <name type="synonym">Chrysanthemum cinerariifolium</name>
    <dbReference type="NCBI Taxonomy" id="118510"/>
    <lineage>
        <taxon>Eukaryota</taxon>
        <taxon>Viridiplantae</taxon>
        <taxon>Streptophyta</taxon>
        <taxon>Embryophyta</taxon>
        <taxon>Tracheophyta</taxon>
        <taxon>Spermatophyta</taxon>
        <taxon>Magnoliopsida</taxon>
        <taxon>eudicotyledons</taxon>
        <taxon>Gunneridae</taxon>
        <taxon>Pentapetalae</taxon>
        <taxon>asterids</taxon>
        <taxon>campanulids</taxon>
        <taxon>Asterales</taxon>
        <taxon>Asteraceae</taxon>
        <taxon>Asteroideae</taxon>
        <taxon>Anthemideae</taxon>
        <taxon>Anthemidinae</taxon>
        <taxon>Tanacetum</taxon>
    </lineage>
</organism>
<protein>
    <submittedName>
        <fullName evidence="2">Uncharacterized protein</fullName>
    </submittedName>
</protein>
<evidence type="ECO:0000313" key="2">
    <source>
        <dbReference type="EMBL" id="GFC96854.1"/>
    </source>
</evidence>
<name>A0A699SGP4_TANCI</name>
<sequence length="148" mass="17273">MESKDEKAVPKLAEARSSKRDTEEELKHEGSKKQKTSEASGSAQEQPGEEEKELSQEDLQQLMIIVLEQGMNLWSLVKESFSSTKSTDDKEKVLWVELKRLFEPDTEDELWEIQRYIHDPLTWRLYDTCSVHHVSTEKGMDIFMLIEK</sequence>